<organism evidence="1">
    <name type="scientific">Mesocestoides corti</name>
    <name type="common">Flatworm</name>
    <dbReference type="NCBI Taxonomy" id="53468"/>
    <lineage>
        <taxon>Eukaryota</taxon>
        <taxon>Metazoa</taxon>
        <taxon>Spiralia</taxon>
        <taxon>Lophotrochozoa</taxon>
        <taxon>Platyhelminthes</taxon>
        <taxon>Cestoda</taxon>
        <taxon>Eucestoda</taxon>
        <taxon>Cyclophyllidea</taxon>
        <taxon>Mesocestoididae</taxon>
        <taxon>Mesocestoides</taxon>
    </lineage>
</organism>
<dbReference type="WBParaSite" id="MCU_012578-RA">
    <property type="protein sequence ID" value="MCU_012578-RA"/>
    <property type="gene ID" value="MCU_012578"/>
</dbReference>
<protein>
    <submittedName>
        <fullName evidence="1">Uncharacterized protein</fullName>
    </submittedName>
</protein>
<reference evidence="1" key="1">
    <citation type="submission" date="2019-11" db="UniProtKB">
        <authorList>
            <consortium name="WormBaseParasite"/>
        </authorList>
    </citation>
    <scope>IDENTIFICATION</scope>
</reference>
<sequence length="58" mass="6524">MVACVLQPYSLGCGQSPLIDLWLLSLARRLLLLPSHLPQLCDRGNWLQSFLFSDLVVI</sequence>
<evidence type="ECO:0000313" key="1">
    <source>
        <dbReference type="WBParaSite" id="MCU_012578-RA"/>
    </source>
</evidence>
<proteinExistence type="predicted"/>
<accession>A0A5K3FY07</accession>
<dbReference type="AlphaFoldDB" id="A0A5K3FY07"/>
<name>A0A5K3FY07_MESCO</name>